<evidence type="ECO:0000313" key="1">
    <source>
        <dbReference type="EMBL" id="CAG8956538.1"/>
    </source>
</evidence>
<dbReference type="AlphaFoldDB" id="A0A9N9L1G1"/>
<organism evidence="1 2">
    <name type="scientific">Hymenoscyphus fraxineus</name>
    <dbReference type="NCBI Taxonomy" id="746836"/>
    <lineage>
        <taxon>Eukaryota</taxon>
        <taxon>Fungi</taxon>
        <taxon>Dikarya</taxon>
        <taxon>Ascomycota</taxon>
        <taxon>Pezizomycotina</taxon>
        <taxon>Leotiomycetes</taxon>
        <taxon>Helotiales</taxon>
        <taxon>Helotiaceae</taxon>
        <taxon>Hymenoscyphus</taxon>
    </lineage>
</organism>
<dbReference type="Proteomes" id="UP000696280">
    <property type="component" value="Unassembled WGS sequence"/>
</dbReference>
<keyword evidence="2" id="KW-1185">Reference proteome</keyword>
<accession>A0A9N9L1G1</accession>
<sequence>MKNPTEPLPLLIHISLLPFKDLAGRKVSFRGSKTSRFGARLVMGSMGYGYGRCSDLEREGCPSDYECKPESRFRKITLPVLGEKSTDAFHTVKKDGSGLRGKRQLGLISGMRRYELIDMPSHHMAKRGMGMAKHAAQPSPESDKAWPFELS</sequence>
<proteinExistence type="predicted"/>
<gene>
    <name evidence="1" type="ORF">HYFRA_00003926</name>
</gene>
<name>A0A9N9L1G1_9HELO</name>
<dbReference type="EMBL" id="CAJVRL010000070">
    <property type="protein sequence ID" value="CAG8956538.1"/>
    <property type="molecule type" value="Genomic_DNA"/>
</dbReference>
<comment type="caution">
    <text evidence="1">The sequence shown here is derived from an EMBL/GenBank/DDBJ whole genome shotgun (WGS) entry which is preliminary data.</text>
</comment>
<evidence type="ECO:0000313" key="2">
    <source>
        <dbReference type="Proteomes" id="UP000696280"/>
    </source>
</evidence>
<reference evidence="1" key="1">
    <citation type="submission" date="2021-07" db="EMBL/GenBank/DDBJ databases">
        <authorList>
            <person name="Durling M."/>
        </authorList>
    </citation>
    <scope>NUCLEOTIDE SEQUENCE</scope>
</reference>
<protein>
    <submittedName>
        <fullName evidence="1">Uncharacterized protein</fullName>
    </submittedName>
</protein>